<gene>
    <name evidence="1" type="ORF">BN1012_Phect2846</name>
</gene>
<dbReference type="KEGG" id="pect:BN1012_Phect2846"/>
<dbReference type="OrthoDB" id="8480244at2"/>
<keyword evidence="2" id="KW-1185">Reference proteome</keyword>
<sequence length="160" mass="18062">MSSDTSVADINWGVHEIQSVEHPKNQQLLARYEANRPDGGLPNRASFDLVDLKDIAPGLLIVEQVPEDEGLIRYRLIGSEIEERTKVAFTGKSPEIFGQAMSEDLRSIYRRIFADHRPVMLRGNVLGLGIEHVDYEMLFLPVMSRDDTRVDAICGMFAFN</sequence>
<accession>X5MHA8</accession>
<evidence type="ECO:0000313" key="1">
    <source>
        <dbReference type="EMBL" id="CDO61059.1"/>
    </source>
</evidence>
<proteinExistence type="predicted"/>
<organism evidence="1 2">
    <name type="scientific">Candidatus Phaeomarinibacter ectocarpi</name>
    <dbReference type="NCBI Taxonomy" id="1458461"/>
    <lineage>
        <taxon>Bacteria</taxon>
        <taxon>Pseudomonadati</taxon>
        <taxon>Pseudomonadota</taxon>
        <taxon>Alphaproteobacteria</taxon>
        <taxon>Hyphomicrobiales</taxon>
        <taxon>Parvibaculaceae</taxon>
        <taxon>Candidatus Phaeomarinibacter</taxon>
    </lineage>
</organism>
<dbReference type="EMBL" id="HG966617">
    <property type="protein sequence ID" value="CDO61059.1"/>
    <property type="molecule type" value="Genomic_DNA"/>
</dbReference>
<dbReference type="AlphaFoldDB" id="X5MHA8"/>
<evidence type="ECO:0008006" key="3">
    <source>
        <dbReference type="Google" id="ProtNLM"/>
    </source>
</evidence>
<name>X5MHA8_9HYPH</name>
<dbReference type="Proteomes" id="UP000032160">
    <property type="component" value="Chromosome I"/>
</dbReference>
<protein>
    <recommendedName>
        <fullName evidence="3">PAS domain-containing protein</fullName>
    </recommendedName>
</protein>
<dbReference type="InterPro" id="IPR009922">
    <property type="entry name" value="DUF1457"/>
</dbReference>
<dbReference type="Pfam" id="PF07310">
    <property type="entry name" value="PAS_5"/>
    <property type="match status" value="1"/>
</dbReference>
<dbReference type="HOGENOM" id="CLU_1649035_0_0_5"/>
<dbReference type="STRING" id="1458461.BN1012_Phect2846"/>
<reference evidence="1 2" key="1">
    <citation type="journal article" date="2014" name="Front. Genet.">
        <title>Genome and metabolic network of "Candidatus Phaeomarinobacter ectocarpi" Ec32, a new candidate genus of Alphaproteobacteria frequently associated with brown algae.</title>
        <authorList>
            <person name="Dittami S.M."/>
            <person name="Barbeyron T."/>
            <person name="Boyen C."/>
            <person name="Cambefort J."/>
            <person name="Collet G."/>
            <person name="Delage L."/>
            <person name="Gobet A."/>
            <person name="Groisillier A."/>
            <person name="Leblanc C."/>
            <person name="Michel G."/>
            <person name="Scornet D."/>
            <person name="Siegel A."/>
            <person name="Tapia J.E."/>
            <person name="Tonon T."/>
        </authorList>
    </citation>
    <scope>NUCLEOTIDE SEQUENCE [LARGE SCALE GENOMIC DNA]</scope>
    <source>
        <strain evidence="1 2">Ec32</strain>
    </source>
</reference>
<evidence type="ECO:0000313" key="2">
    <source>
        <dbReference type="Proteomes" id="UP000032160"/>
    </source>
</evidence>
<dbReference type="RefSeq" id="WP_043948955.1">
    <property type="nucleotide sequence ID" value="NZ_HG966617.1"/>
</dbReference>